<gene>
    <name evidence="2" type="ORF">HNQ50_000932</name>
</gene>
<evidence type="ECO:0000256" key="1">
    <source>
        <dbReference type="SAM" id="Phobius"/>
    </source>
</evidence>
<dbReference type="EMBL" id="JACHHN010000002">
    <property type="protein sequence ID" value="MBB5190210.1"/>
    <property type="molecule type" value="Genomic_DNA"/>
</dbReference>
<comment type="caution">
    <text evidence="2">The sequence shown here is derived from an EMBL/GenBank/DDBJ whole genome shotgun (WGS) entry which is preliminary data.</text>
</comment>
<keyword evidence="1" id="KW-1133">Transmembrane helix</keyword>
<keyword evidence="3" id="KW-1185">Reference proteome</keyword>
<evidence type="ECO:0000313" key="3">
    <source>
        <dbReference type="Proteomes" id="UP000543030"/>
    </source>
</evidence>
<dbReference type="Pfam" id="PF16137">
    <property type="entry name" value="DUF4845"/>
    <property type="match status" value="1"/>
</dbReference>
<sequence>MRKQAGLSFFGFIIVAMVIGAAAVTFFKVVPAWVEYFNIQRTITSLVKEEGSAPPAEIRGAFEKHAEIDDYVSVKADDLKISQAGGTTNISVSYERVVPLVGNTSLLFAFDISKSSGPAAGQ</sequence>
<dbReference type="RefSeq" id="WP_184098082.1">
    <property type="nucleotide sequence ID" value="NZ_JACHHN010000002.1"/>
</dbReference>
<organism evidence="2 3">
    <name type="scientific">Silvimonas terrae</name>
    <dbReference type="NCBI Taxonomy" id="300266"/>
    <lineage>
        <taxon>Bacteria</taxon>
        <taxon>Pseudomonadati</taxon>
        <taxon>Pseudomonadota</taxon>
        <taxon>Betaproteobacteria</taxon>
        <taxon>Neisseriales</taxon>
        <taxon>Chitinibacteraceae</taxon>
        <taxon>Silvimonas</taxon>
    </lineage>
</organism>
<dbReference type="AlphaFoldDB" id="A0A840RCX2"/>
<evidence type="ECO:0008006" key="4">
    <source>
        <dbReference type="Google" id="ProtNLM"/>
    </source>
</evidence>
<proteinExistence type="predicted"/>
<dbReference type="InterPro" id="IPR032314">
    <property type="entry name" value="DUF4845"/>
</dbReference>
<protein>
    <recommendedName>
        <fullName evidence="4">DUF4845 domain-containing protein</fullName>
    </recommendedName>
</protein>
<feature type="transmembrane region" description="Helical" evidence="1">
    <location>
        <begin position="7"/>
        <end position="34"/>
    </location>
</feature>
<name>A0A840RCX2_9NEIS</name>
<reference evidence="2 3" key="1">
    <citation type="submission" date="2020-08" db="EMBL/GenBank/DDBJ databases">
        <title>Genomic Encyclopedia of Type Strains, Phase IV (KMG-IV): sequencing the most valuable type-strain genomes for metagenomic binning, comparative biology and taxonomic classification.</title>
        <authorList>
            <person name="Goeker M."/>
        </authorList>
    </citation>
    <scope>NUCLEOTIDE SEQUENCE [LARGE SCALE GENOMIC DNA]</scope>
    <source>
        <strain evidence="2 3">DSM 18233</strain>
    </source>
</reference>
<evidence type="ECO:0000313" key="2">
    <source>
        <dbReference type="EMBL" id="MBB5190210.1"/>
    </source>
</evidence>
<accession>A0A840RCX2</accession>
<keyword evidence="1" id="KW-0472">Membrane</keyword>
<dbReference type="Proteomes" id="UP000543030">
    <property type="component" value="Unassembled WGS sequence"/>
</dbReference>
<keyword evidence="1" id="KW-0812">Transmembrane</keyword>